<dbReference type="EMBL" id="JABANP010000206">
    <property type="protein sequence ID" value="KAF4686842.1"/>
    <property type="molecule type" value="Genomic_DNA"/>
</dbReference>
<reference evidence="1 2" key="1">
    <citation type="submission" date="2020-04" db="EMBL/GenBank/DDBJ databases">
        <title>Perkinsus olseni comparative genomics.</title>
        <authorList>
            <person name="Bogema D.R."/>
        </authorList>
    </citation>
    <scope>NUCLEOTIDE SEQUENCE [LARGE SCALE GENOMIC DNA]</scope>
    <source>
        <strain evidence="1">00978-12</strain>
    </source>
</reference>
<proteinExistence type="predicted"/>
<evidence type="ECO:0000313" key="1">
    <source>
        <dbReference type="EMBL" id="KAF4686842.1"/>
    </source>
</evidence>
<sequence>MEKIYSKVCRSNTVPFTVPSIIPQGNVESLDLIDLMLQFNPDFRITAEEALEHPFLAAFHTPDGEFVYAEKDANDSEEGTKLDDNLLVRVHDYRDAIYGGMLGHPRVVERLREALVARKERALASVGSEGQEESPSAMATVGLVEPVLVTASQRRAELRWALDETHNGRFDPVLK</sequence>
<dbReference type="SUPFAM" id="SSF56112">
    <property type="entry name" value="Protein kinase-like (PK-like)"/>
    <property type="match status" value="1"/>
</dbReference>
<organism evidence="1 2">
    <name type="scientific">Perkinsus olseni</name>
    <name type="common">Perkinsus atlanticus</name>
    <dbReference type="NCBI Taxonomy" id="32597"/>
    <lineage>
        <taxon>Eukaryota</taxon>
        <taxon>Sar</taxon>
        <taxon>Alveolata</taxon>
        <taxon>Perkinsozoa</taxon>
        <taxon>Perkinsea</taxon>
        <taxon>Perkinsida</taxon>
        <taxon>Perkinsidae</taxon>
        <taxon>Perkinsus</taxon>
    </lineage>
</organism>
<protein>
    <recommendedName>
        <fullName evidence="3">Mitogen-activated protein kinase</fullName>
    </recommendedName>
</protein>
<dbReference type="OrthoDB" id="192887at2759"/>
<accession>A0A7J6NSG4</accession>
<evidence type="ECO:0000313" key="2">
    <source>
        <dbReference type="Proteomes" id="UP000541610"/>
    </source>
</evidence>
<evidence type="ECO:0008006" key="3">
    <source>
        <dbReference type="Google" id="ProtNLM"/>
    </source>
</evidence>
<gene>
    <name evidence="1" type="ORF">FOZ60_004766</name>
</gene>
<dbReference type="Proteomes" id="UP000541610">
    <property type="component" value="Unassembled WGS sequence"/>
</dbReference>
<name>A0A7J6NSG4_PEROL</name>
<dbReference type="InterPro" id="IPR011009">
    <property type="entry name" value="Kinase-like_dom_sf"/>
</dbReference>
<dbReference type="Gene3D" id="1.10.510.10">
    <property type="entry name" value="Transferase(Phosphotransferase) domain 1"/>
    <property type="match status" value="1"/>
</dbReference>
<comment type="caution">
    <text evidence="1">The sequence shown here is derived from an EMBL/GenBank/DDBJ whole genome shotgun (WGS) entry which is preliminary data.</text>
</comment>
<dbReference type="AlphaFoldDB" id="A0A7J6NSG4"/>